<gene>
    <name evidence="1" type="ORF">E2C01_066080</name>
</gene>
<evidence type="ECO:0000313" key="1">
    <source>
        <dbReference type="EMBL" id="MPC71791.1"/>
    </source>
</evidence>
<organism evidence="1 2">
    <name type="scientific">Portunus trituberculatus</name>
    <name type="common">Swimming crab</name>
    <name type="synonym">Neptunus trituberculatus</name>
    <dbReference type="NCBI Taxonomy" id="210409"/>
    <lineage>
        <taxon>Eukaryota</taxon>
        <taxon>Metazoa</taxon>
        <taxon>Ecdysozoa</taxon>
        <taxon>Arthropoda</taxon>
        <taxon>Crustacea</taxon>
        <taxon>Multicrustacea</taxon>
        <taxon>Malacostraca</taxon>
        <taxon>Eumalacostraca</taxon>
        <taxon>Eucarida</taxon>
        <taxon>Decapoda</taxon>
        <taxon>Pleocyemata</taxon>
        <taxon>Brachyura</taxon>
        <taxon>Eubrachyura</taxon>
        <taxon>Portunoidea</taxon>
        <taxon>Portunidae</taxon>
        <taxon>Portuninae</taxon>
        <taxon>Portunus</taxon>
    </lineage>
</organism>
<evidence type="ECO:0000313" key="2">
    <source>
        <dbReference type="Proteomes" id="UP000324222"/>
    </source>
</evidence>
<reference evidence="1 2" key="1">
    <citation type="submission" date="2019-05" db="EMBL/GenBank/DDBJ databases">
        <title>Another draft genome of Portunus trituberculatus and its Hox gene families provides insights of decapod evolution.</title>
        <authorList>
            <person name="Jeong J.-H."/>
            <person name="Song I."/>
            <person name="Kim S."/>
            <person name="Choi T."/>
            <person name="Kim D."/>
            <person name="Ryu S."/>
            <person name="Kim W."/>
        </authorList>
    </citation>
    <scope>NUCLEOTIDE SEQUENCE [LARGE SCALE GENOMIC DNA]</scope>
    <source>
        <tissue evidence="1">Muscle</tissue>
    </source>
</reference>
<sequence>MRSSTLNRMTVLFARNCGGIMGVETSVLQRCRTCCLENFVHPIVRSGKYFIGVRRWDDFCCIDEVFGQDPKKRKLYVVVGGRVFDLHPGHGNICGRFNKNTKKVL</sequence>
<accession>A0A5B7HG78</accession>
<keyword evidence="2" id="KW-1185">Reference proteome</keyword>
<comment type="caution">
    <text evidence="1">The sequence shown here is derived from an EMBL/GenBank/DDBJ whole genome shotgun (WGS) entry which is preliminary data.</text>
</comment>
<dbReference type="AlphaFoldDB" id="A0A5B7HG78"/>
<dbReference type="Proteomes" id="UP000324222">
    <property type="component" value="Unassembled WGS sequence"/>
</dbReference>
<proteinExistence type="predicted"/>
<protein>
    <submittedName>
        <fullName evidence="1">Uncharacterized protein</fullName>
    </submittedName>
</protein>
<name>A0A5B7HG78_PORTR</name>
<dbReference type="EMBL" id="VSRR010033575">
    <property type="protein sequence ID" value="MPC71791.1"/>
    <property type="molecule type" value="Genomic_DNA"/>
</dbReference>